<feature type="transmembrane region" description="Helical" evidence="5">
    <location>
        <begin position="254"/>
        <end position="275"/>
    </location>
</feature>
<dbReference type="Proteomes" id="UP001566132">
    <property type="component" value="Unassembled WGS sequence"/>
</dbReference>
<dbReference type="EMBL" id="JBDJPC010000004">
    <property type="protein sequence ID" value="KAL1506413.1"/>
    <property type="molecule type" value="Genomic_DNA"/>
</dbReference>
<feature type="domain" description="Major facilitator superfamily (MFS) profile" evidence="6">
    <location>
        <begin position="10"/>
        <end position="407"/>
    </location>
</feature>
<feature type="transmembrane region" description="Helical" evidence="5">
    <location>
        <begin position="146"/>
        <end position="168"/>
    </location>
</feature>
<evidence type="ECO:0000256" key="4">
    <source>
        <dbReference type="ARBA" id="ARBA00023136"/>
    </source>
</evidence>
<dbReference type="PROSITE" id="PS00217">
    <property type="entry name" value="SUGAR_TRANSPORT_2"/>
    <property type="match status" value="1"/>
</dbReference>
<feature type="transmembrane region" description="Helical" evidence="5">
    <location>
        <begin position="381"/>
        <end position="403"/>
    </location>
</feature>
<dbReference type="PROSITE" id="PS00216">
    <property type="entry name" value="SUGAR_TRANSPORT_1"/>
    <property type="match status" value="1"/>
</dbReference>
<name>A0ABD1EZU3_HYPHA</name>
<protein>
    <recommendedName>
        <fullName evidence="6">Major facilitator superfamily (MFS) profile domain-containing protein</fullName>
    </recommendedName>
</protein>
<keyword evidence="2 5" id="KW-0812">Transmembrane</keyword>
<evidence type="ECO:0000256" key="1">
    <source>
        <dbReference type="ARBA" id="ARBA00004141"/>
    </source>
</evidence>
<dbReference type="PANTHER" id="PTHR48021">
    <property type="match status" value="1"/>
</dbReference>
<feature type="transmembrane region" description="Helical" evidence="5">
    <location>
        <begin position="282"/>
        <end position="302"/>
    </location>
</feature>
<feature type="transmembrane region" description="Helical" evidence="5">
    <location>
        <begin position="174"/>
        <end position="192"/>
    </location>
</feature>
<keyword evidence="8" id="KW-1185">Reference proteome</keyword>
<dbReference type="SUPFAM" id="SSF103473">
    <property type="entry name" value="MFS general substrate transporter"/>
    <property type="match status" value="1"/>
</dbReference>
<dbReference type="InterPro" id="IPR036259">
    <property type="entry name" value="MFS_trans_sf"/>
</dbReference>
<dbReference type="PANTHER" id="PTHR48021:SF47">
    <property type="entry name" value="GH17672P"/>
    <property type="match status" value="1"/>
</dbReference>
<dbReference type="InterPro" id="IPR020846">
    <property type="entry name" value="MFS_dom"/>
</dbReference>
<feature type="transmembrane region" description="Helical" evidence="5">
    <location>
        <begin position="314"/>
        <end position="336"/>
    </location>
</feature>
<reference evidence="7 8" key="1">
    <citation type="submission" date="2024-05" db="EMBL/GenBank/DDBJ databases">
        <title>Genetic variation in Jamaican populations of the coffee berry borer (Hypothenemus hampei).</title>
        <authorList>
            <person name="Errbii M."/>
            <person name="Myrie A."/>
        </authorList>
    </citation>
    <scope>NUCLEOTIDE SEQUENCE [LARGE SCALE GENOMIC DNA]</scope>
    <source>
        <strain evidence="7">JA-Hopewell-2020-01-JO</strain>
        <tissue evidence="7">Whole body</tissue>
    </source>
</reference>
<feature type="transmembrane region" description="Helical" evidence="5">
    <location>
        <begin position="7"/>
        <end position="31"/>
    </location>
</feature>
<comment type="caution">
    <text evidence="7">The sequence shown here is derived from an EMBL/GenBank/DDBJ whole genome shotgun (WGS) entry which is preliminary data.</text>
</comment>
<dbReference type="Pfam" id="PF00083">
    <property type="entry name" value="Sugar_tr"/>
    <property type="match status" value="2"/>
</dbReference>
<organism evidence="7 8">
    <name type="scientific">Hypothenemus hampei</name>
    <name type="common">Coffee berry borer</name>
    <dbReference type="NCBI Taxonomy" id="57062"/>
    <lineage>
        <taxon>Eukaryota</taxon>
        <taxon>Metazoa</taxon>
        <taxon>Ecdysozoa</taxon>
        <taxon>Arthropoda</taxon>
        <taxon>Hexapoda</taxon>
        <taxon>Insecta</taxon>
        <taxon>Pterygota</taxon>
        <taxon>Neoptera</taxon>
        <taxon>Endopterygota</taxon>
        <taxon>Coleoptera</taxon>
        <taxon>Polyphaga</taxon>
        <taxon>Cucujiformia</taxon>
        <taxon>Curculionidae</taxon>
        <taxon>Scolytinae</taxon>
        <taxon>Hypothenemus</taxon>
    </lineage>
</organism>
<gene>
    <name evidence="7" type="ORF">ABEB36_005782</name>
</gene>
<feature type="transmembrane region" description="Helical" evidence="5">
    <location>
        <begin position="113"/>
        <end position="134"/>
    </location>
</feature>
<evidence type="ECO:0000259" key="6">
    <source>
        <dbReference type="PROSITE" id="PS50850"/>
    </source>
</evidence>
<dbReference type="InterPro" id="IPR005829">
    <property type="entry name" value="Sugar_transporter_CS"/>
</dbReference>
<dbReference type="Gene3D" id="1.20.1250.20">
    <property type="entry name" value="MFS general substrate transporter like domains"/>
    <property type="match status" value="2"/>
</dbReference>
<dbReference type="GO" id="GO:0016020">
    <property type="term" value="C:membrane"/>
    <property type="evidence" value="ECO:0007669"/>
    <property type="project" value="UniProtKB-SubCell"/>
</dbReference>
<comment type="subcellular location">
    <subcellularLocation>
        <location evidence="1">Membrane</location>
        <topology evidence="1">Multi-pass membrane protein</topology>
    </subcellularLocation>
</comment>
<feature type="transmembrane region" description="Helical" evidence="5">
    <location>
        <begin position="356"/>
        <end position="375"/>
    </location>
</feature>
<evidence type="ECO:0000256" key="3">
    <source>
        <dbReference type="ARBA" id="ARBA00022989"/>
    </source>
</evidence>
<keyword evidence="3 5" id="KW-1133">Transmembrane helix</keyword>
<sequence length="420" mass="46826">MCFKSKFNWFISFATISVSLSAFATGSVYVWPSPYLPKFNLTDSTINPIGRPITITESTWIVAAMNAGLNFGPLLSFLGRKIFTKKQVILMAMLSMMLAHSICIFANKALLFILARLLMGISTGWLWTSLGTYIAEIAANSNRGLLGILPGIMSNIGILTVYVIGPYFSMKLFSIFNLIPLMLFYISFGFFVPDSPYDLLEEIRFEDLVKDRVIRRGLVISISLMVIQQLSGIFAVSSYAETIFQSAGDFIPPFLPPILLGIVGVLTMCSASILIDKMGRKPLQITSCIIESISLFGLGLYFHLLNRGFNVASIAWLPMVLLMVFTGAFHFGLNMIPWIVTGEIFHSNLKAMPSSLAALSNFATCFLVSILYPYMVEYFGMSWTFYFFTIMMILAAVFCYGTLLETKGKSFQEIQILLNK</sequence>
<evidence type="ECO:0000256" key="5">
    <source>
        <dbReference type="SAM" id="Phobius"/>
    </source>
</evidence>
<dbReference type="InterPro" id="IPR050549">
    <property type="entry name" value="MFS_Trehalose_Transporter"/>
</dbReference>
<evidence type="ECO:0000313" key="8">
    <source>
        <dbReference type="Proteomes" id="UP001566132"/>
    </source>
</evidence>
<dbReference type="InterPro" id="IPR005828">
    <property type="entry name" value="MFS_sugar_transport-like"/>
</dbReference>
<dbReference type="AlphaFoldDB" id="A0ABD1EZU3"/>
<evidence type="ECO:0000313" key="7">
    <source>
        <dbReference type="EMBL" id="KAL1506413.1"/>
    </source>
</evidence>
<dbReference type="PROSITE" id="PS50850">
    <property type="entry name" value="MFS"/>
    <property type="match status" value="1"/>
</dbReference>
<keyword evidence="4 5" id="KW-0472">Membrane</keyword>
<evidence type="ECO:0000256" key="2">
    <source>
        <dbReference type="ARBA" id="ARBA00022692"/>
    </source>
</evidence>
<accession>A0ABD1EZU3</accession>
<proteinExistence type="predicted"/>
<feature type="transmembrane region" description="Helical" evidence="5">
    <location>
        <begin position="88"/>
        <end position="107"/>
    </location>
</feature>